<dbReference type="AlphaFoldDB" id="A0A430K069"/>
<dbReference type="InterPro" id="IPR033431">
    <property type="entry name" value="DUF5126"/>
</dbReference>
<protein>
    <submittedName>
        <fullName evidence="2">DUF5126 domain-containing protein</fullName>
    </submittedName>
</protein>
<dbReference type="Gene3D" id="2.60.120.260">
    <property type="entry name" value="Galactose-binding domain-like"/>
    <property type="match status" value="2"/>
</dbReference>
<name>A0A430K069_9FLAO</name>
<dbReference type="InterPro" id="IPR000421">
    <property type="entry name" value="FA58C"/>
</dbReference>
<evidence type="ECO:0000313" key="3">
    <source>
        <dbReference type="Proteomes" id="UP000267585"/>
    </source>
</evidence>
<gene>
    <name evidence="2" type="ORF">EHW67_19555</name>
</gene>
<accession>A0A430K069</accession>
<keyword evidence="3" id="KW-1185">Reference proteome</keyword>
<dbReference type="SUPFAM" id="SSF49785">
    <property type="entry name" value="Galactose-binding domain-like"/>
    <property type="match status" value="2"/>
</dbReference>
<dbReference type="PROSITE" id="PS50022">
    <property type="entry name" value="FA58C_3"/>
    <property type="match status" value="2"/>
</dbReference>
<dbReference type="Pfam" id="PF16389">
    <property type="entry name" value="DUF4998"/>
    <property type="match status" value="1"/>
</dbReference>
<evidence type="ECO:0000259" key="1">
    <source>
        <dbReference type="PROSITE" id="PS50022"/>
    </source>
</evidence>
<dbReference type="OrthoDB" id="9794261at2"/>
<dbReference type="PROSITE" id="PS51257">
    <property type="entry name" value="PROKAR_LIPOPROTEIN"/>
    <property type="match status" value="1"/>
</dbReference>
<comment type="caution">
    <text evidence="2">The sequence shown here is derived from an EMBL/GenBank/DDBJ whole genome shotgun (WGS) entry which is preliminary data.</text>
</comment>
<organism evidence="2 3">
    <name type="scientific">Arenibacter aquaticus</name>
    <dbReference type="NCBI Taxonomy" id="2489054"/>
    <lineage>
        <taxon>Bacteria</taxon>
        <taxon>Pseudomonadati</taxon>
        <taxon>Bacteroidota</taxon>
        <taxon>Flavobacteriia</taxon>
        <taxon>Flavobacteriales</taxon>
        <taxon>Flavobacteriaceae</taxon>
        <taxon>Arenibacter</taxon>
    </lineage>
</organism>
<dbReference type="RefSeq" id="WP_126164061.1">
    <property type="nucleotide sequence ID" value="NZ_RQPJ01000021.1"/>
</dbReference>
<reference evidence="2 3" key="1">
    <citation type="submission" date="2018-11" db="EMBL/GenBank/DDBJ databases">
        <title>Arenibacter aquaticus sp.nov., a marine bacterium isolated from surface seawater in the South China Sea.</title>
        <authorList>
            <person name="Guo J."/>
            <person name="Sun J."/>
        </authorList>
    </citation>
    <scope>NUCLEOTIDE SEQUENCE [LARGE SCALE GENOMIC DNA]</scope>
    <source>
        <strain evidence="2 3">GUO666</strain>
    </source>
</reference>
<dbReference type="InterPro" id="IPR008979">
    <property type="entry name" value="Galactose-bd-like_sf"/>
</dbReference>
<proteinExistence type="predicted"/>
<dbReference type="Proteomes" id="UP000267585">
    <property type="component" value="Unassembled WGS sequence"/>
</dbReference>
<dbReference type="Pfam" id="PF17166">
    <property type="entry name" value="DUF5126"/>
    <property type="match status" value="1"/>
</dbReference>
<sequence>MENNIMKTRYNYIKLFLLVLVLGIISCQDMDEVHEQYVADGEIIYTNKVDSLTTFAGKNRVKISGYITGGFNVNEVVVTWNKGLNQQVFPYQKSDEETDPIDLIVTNLDEDNYEFNIYSKDEDGNKSIPVVVFGSAYGEKYQSNLEPRAVNKVSFDETNAELVLALSSELQRDTEFRFTDTNNTENIITVSAEDNQVILENISLNNPIAYRTYYVPTQAVEGEETSIDQFESDWYTYEFPSVFSSIFTSMTLEPISGGVIANWENSENDLMTFDFKNMNKQDQEVINTVTSSESTGTYTFEGMKSEEQDVEITISDIYGNSQSMSYTVTPLPAAGKGNWTIVDFSTEEAGGEGPVNGYATAAIDGDPATFWHSNWSSTGSSYPHHLTIDLGEEKSVAGFEIFTRSGDSRGATEHEFWVSNDNITFTKIATLNAPIDVNNGTLVATDAVTTARYVKYIATAGPENFTFLGELNVITSLDNSDWSIVDFSTEEAGGEGPVNGYATAAIDGDTATFWHSNWSSTGSSYPHHLTIDLGQERSVAGFEIFTRSGFNGGATVHEFWVSNDNVTFTKVATLDSGLDPNNGTLVYADALTTAKYVKYVAIEGPNTFTYLGEIRVLGAID</sequence>
<evidence type="ECO:0000313" key="2">
    <source>
        <dbReference type="EMBL" id="RTE52375.1"/>
    </source>
</evidence>
<feature type="domain" description="F5/8 type C" evidence="1">
    <location>
        <begin position="466"/>
        <end position="619"/>
    </location>
</feature>
<dbReference type="Pfam" id="PF00754">
    <property type="entry name" value="F5_F8_type_C"/>
    <property type="match status" value="2"/>
</dbReference>
<feature type="domain" description="F5/8 type C" evidence="1">
    <location>
        <begin position="329"/>
        <end position="460"/>
    </location>
</feature>
<dbReference type="EMBL" id="RQPJ01000021">
    <property type="protein sequence ID" value="RTE52375.1"/>
    <property type="molecule type" value="Genomic_DNA"/>
</dbReference>